<reference evidence="1 2" key="1">
    <citation type="submission" date="2019-12" db="EMBL/GenBank/DDBJ databases">
        <title>Novel species isolated from a subtropical stream in China.</title>
        <authorList>
            <person name="Lu H."/>
        </authorList>
    </citation>
    <scope>NUCLEOTIDE SEQUENCE [LARGE SCALE GENOMIC DNA]</scope>
    <source>
        <strain evidence="1 2">FT94W</strain>
    </source>
</reference>
<protein>
    <submittedName>
        <fullName evidence="1">Uncharacterized protein</fullName>
    </submittedName>
</protein>
<dbReference type="Proteomes" id="UP000449678">
    <property type="component" value="Unassembled WGS sequence"/>
</dbReference>
<keyword evidence="2" id="KW-1185">Reference proteome</keyword>
<organism evidence="1 2">
    <name type="scientific">Duganella lactea</name>
    <dbReference type="NCBI Taxonomy" id="2692173"/>
    <lineage>
        <taxon>Bacteria</taxon>
        <taxon>Pseudomonadati</taxon>
        <taxon>Pseudomonadota</taxon>
        <taxon>Betaproteobacteria</taxon>
        <taxon>Burkholderiales</taxon>
        <taxon>Oxalobacteraceae</taxon>
        <taxon>Telluria group</taxon>
        <taxon>Duganella</taxon>
    </lineage>
</organism>
<gene>
    <name evidence="1" type="ORF">GTP38_11410</name>
</gene>
<dbReference type="RefSeq" id="WP_160990322.1">
    <property type="nucleotide sequence ID" value="NZ_WWCO01000006.1"/>
</dbReference>
<dbReference type="EMBL" id="WWCO01000006">
    <property type="protein sequence ID" value="MYM34944.1"/>
    <property type="molecule type" value="Genomic_DNA"/>
</dbReference>
<sequence>MLGFPNRIDQSTLSGGSWVSTLPLANLKNRVLGKLARSTGLALASTRFDIDLGAARVSRVFQLVRHNLSMGARYRLRGSRVADFSTTVYDSGETFSDVWPEVYPFGTLEWEDDSWWSRRYAAEEIDGYTPTLTVVMPANVLAQYWRVEIDDASNPAGYAQIGRVFIGPAWQPKINIIYGASVKWVARSEVQEARSGAEYFDRRVPYRESAFTLSHMEQDEAFSQAFELQRRAGIDMEVVWIHDPDDTVHAIRRQYLGRMRELSAIEYPQFNLNSAAFVHKEII</sequence>
<evidence type="ECO:0000313" key="2">
    <source>
        <dbReference type="Proteomes" id="UP000449678"/>
    </source>
</evidence>
<accession>A0ABW9V8B7</accession>
<comment type="caution">
    <text evidence="1">The sequence shown here is derived from an EMBL/GenBank/DDBJ whole genome shotgun (WGS) entry which is preliminary data.</text>
</comment>
<evidence type="ECO:0000313" key="1">
    <source>
        <dbReference type="EMBL" id="MYM34944.1"/>
    </source>
</evidence>
<proteinExistence type="predicted"/>
<name>A0ABW9V8B7_9BURK</name>